<dbReference type="InterPro" id="IPR032816">
    <property type="entry name" value="VTT_dom"/>
</dbReference>
<feature type="transmembrane region" description="Helical" evidence="4">
    <location>
        <begin position="676"/>
        <end position="697"/>
    </location>
</feature>
<dbReference type="PANTHER" id="PTHR18896:SF60">
    <property type="entry name" value="PHOSPHOLIPASE D"/>
    <property type="match status" value="1"/>
</dbReference>
<dbReference type="SUPFAM" id="SSF56024">
    <property type="entry name" value="Phospholipase D/nuclease"/>
    <property type="match status" value="2"/>
</dbReference>
<feature type="domain" description="PLD phosphodiesterase" evidence="5">
    <location>
        <begin position="345"/>
        <end position="372"/>
    </location>
</feature>
<protein>
    <recommendedName>
        <fullName evidence="5">PLD phosphodiesterase domain-containing protein</fullName>
    </recommendedName>
</protein>
<accession>A0A0F9SDU3</accession>
<keyword evidence="3" id="KW-0443">Lipid metabolism</keyword>
<dbReference type="PROSITE" id="PS50035">
    <property type="entry name" value="PLD"/>
    <property type="match status" value="2"/>
</dbReference>
<dbReference type="CDD" id="cd09140">
    <property type="entry name" value="PLDc_vPLD1_2_like_bac_1"/>
    <property type="match status" value="1"/>
</dbReference>
<dbReference type="Pfam" id="PF09335">
    <property type="entry name" value="VTT_dom"/>
    <property type="match status" value="1"/>
</dbReference>
<dbReference type="InterPro" id="IPR025202">
    <property type="entry name" value="PLD-like_dom"/>
</dbReference>
<gene>
    <name evidence="6" type="ORF">LCGC14_0786400</name>
</gene>
<dbReference type="GO" id="GO:0005886">
    <property type="term" value="C:plasma membrane"/>
    <property type="evidence" value="ECO:0007669"/>
    <property type="project" value="TreeGrafter"/>
</dbReference>
<evidence type="ECO:0000313" key="6">
    <source>
        <dbReference type="EMBL" id="KKN35171.1"/>
    </source>
</evidence>
<evidence type="ECO:0000256" key="1">
    <source>
        <dbReference type="ARBA" id="ARBA00022737"/>
    </source>
</evidence>
<proteinExistence type="predicted"/>
<feature type="domain" description="PLD phosphodiesterase" evidence="5">
    <location>
        <begin position="128"/>
        <end position="155"/>
    </location>
</feature>
<evidence type="ECO:0000256" key="2">
    <source>
        <dbReference type="ARBA" id="ARBA00022801"/>
    </source>
</evidence>
<dbReference type="InterPro" id="IPR015679">
    <property type="entry name" value="PLipase_D_fam"/>
</dbReference>
<feature type="transmembrane region" description="Helical" evidence="4">
    <location>
        <begin position="643"/>
        <end position="664"/>
    </location>
</feature>
<comment type="caution">
    <text evidence="6">The sequence shown here is derived from an EMBL/GenBank/DDBJ whole genome shotgun (WGS) entry which is preliminary data.</text>
</comment>
<keyword evidence="4" id="KW-0472">Membrane</keyword>
<reference evidence="6" key="1">
    <citation type="journal article" date="2015" name="Nature">
        <title>Complex archaea that bridge the gap between prokaryotes and eukaryotes.</title>
        <authorList>
            <person name="Spang A."/>
            <person name="Saw J.H."/>
            <person name="Jorgensen S.L."/>
            <person name="Zaremba-Niedzwiedzka K."/>
            <person name="Martijn J."/>
            <person name="Lind A.E."/>
            <person name="van Eijk R."/>
            <person name="Schleper C."/>
            <person name="Guy L."/>
            <person name="Ettema T.J."/>
        </authorList>
    </citation>
    <scope>NUCLEOTIDE SEQUENCE</scope>
</reference>
<dbReference type="Gene3D" id="3.30.870.10">
    <property type="entry name" value="Endonuclease Chain A"/>
    <property type="match status" value="2"/>
</dbReference>
<keyword evidence="1" id="KW-0677">Repeat</keyword>
<feature type="transmembrane region" description="Helical" evidence="4">
    <location>
        <begin position="566"/>
        <end position="591"/>
    </location>
</feature>
<name>A0A0F9SDU3_9ZZZZ</name>
<dbReference type="SMART" id="SM00155">
    <property type="entry name" value="PLDc"/>
    <property type="match status" value="2"/>
</dbReference>
<dbReference type="GO" id="GO:0004630">
    <property type="term" value="F:phospholipase D activity"/>
    <property type="evidence" value="ECO:0007669"/>
    <property type="project" value="TreeGrafter"/>
</dbReference>
<dbReference type="EMBL" id="LAZR01002058">
    <property type="protein sequence ID" value="KKN35171.1"/>
    <property type="molecule type" value="Genomic_DNA"/>
</dbReference>
<organism evidence="6">
    <name type="scientific">marine sediment metagenome</name>
    <dbReference type="NCBI Taxonomy" id="412755"/>
    <lineage>
        <taxon>unclassified sequences</taxon>
        <taxon>metagenomes</taxon>
        <taxon>ecological metagenomes</taxon>
    </lineage>
</organism>
<dbReference type="InterPro" id="IPR001736">
    <property type="entry name" value="PLipase_D/transphosphatidylase"/>
</dbReference>
<feature type="transmembrane region" description="Helical" evidence="4">
    <location>
        <begin position="611"/>
        <end position="631"/>
    </location>
</feature>
<sequence>MTSKSIIDPQTNCWSTQHASRAAILIDGENYFGALYEAILNARQMIMILAWDIDSRMRLTRSEDGTEDHDLSDVLCSALEANPELHIYILNWDWAMLYSFEREWLPNYRTQWKNQSRLHFELDGECPTGSSQHQKVIVIDDSVAFCGGFDLGKDRWDTSSHSADDPSRVNPDQSSYPPFHDLQWLVEGDIAQQLGKLTRERWHRVTHQHVADCKKSSTSPWPERVEPDFENVDINISLTFPKYQDYPAHREVEQLYIDSIRSANTLIYIENQYLSSQSIMAALIERLEEKDGPNVVMVLPKQTGGWLEQNTMDVLRARIIVKIHESDLHGHLRVCYPHQKALGEQYISVHSKTMIIDDHFLRVGSSNLSNRSMGFDSECDLSIEAKTTAESEKIKEIRERLLAEHSGLSVEQFREELEKHADLLALIDARADNDHSLKPLHCEVDGLVDQLLPDYQVIDPEKPINAEDMATLLVPVKQQKSFKKQWLSAAAIIIFLIAMTLIWRFTPLADAISQDSISNLAAQIEKLPFSPVIILFFFALASVLAFPVTLLIIASVLTFGPWWGSLYALIGSIIGSLSGFAIGSLVGKSLIEKLTGSAISRLSKRISKHGILSVITVRIIPVAPFTIINLIAGASHIKLRDFFIGTVIGLLPGIMTLTLFADSLIETIKNPDPSQIMILIGVMALVVLVTVGLKKLFKSDNEQG</sequence>
<keyword evidence="4" id="KW-0812">Transmembrane</keyword>
<evidence type="ECO:0000256" key="3">
    <source>
        <dbReference type="ARBA" id="ARBA00023098"/>
    </source>
</evidence>
<keyword evidence="4" id="KW-1133">Transmembrane helix</keyword>
<evidence type="ECO:0000256" key="4">
    <source>
        <dbReference type="SAM" id="Phobius"/>
    </source>
</evidence>
<dbReference type="PANTHER" id="PTHR18896">
    <property type="entry name" value="PHOSPHOLIPASE D"/>
    <property type="match status" value="1"/>
</dbReference>
<evidence type="ECO:0000259" key="5">
    <source>
        <dbReference type="PROSITE" id="PS50035"/>
    </source>
</evidence>
<dbReference type="AlphaFoldDB" id="A0A0F9SDU3"/>
<keyword evidence="2" id="KW-0378">Hydrolase</keyword>
<dbReference type="GO" id="GO:0009395">
    <property type="term" value="P:phospholipid catabolic process"/>
    <property type="evidence" value="ECO:0007669"/>
    <property type="project" value="TreeGrafter"/>
</dbReference>
<feature type="transmembrane region" description="Helical" evidence="4">
    <location>
        <begin position="527"/>
        <end position="554"/>
    </location>
</feature>
<dbReference type="Pfam" id="PF13091">
    <property type="entry name" value="PLDc_2"/>
    <property type="match status" value="1"/>
</dbReference>
<dbReference type="CDD" id="cd09143">
    <property type="entry name" value="PLDc_vPLD1_2_like_bac_2"/>
    <property type="match status" value="1"/>
</dbReference>
<feature type="transmembrane region" description="Helical" evidence="4">
    <location>
        <begin position="486"/>
        <end position="506"/>
    </location>
</feature>